<dbReference type="PANTHER" id="PTHR10900:SF77">
    <property type="entry name" value="FI19380P1"/>
    <property type="match status" value="1"/>
</dbReference>
<dbReference type="EMBL" id="JAHWXQ010000001">
    <property type="protein sequence ID" value="MBW3363713.1"/>
    <property type="molecule type" value="Genomic_DNA"/>
</dbReference>
<evidence type="ECO:0000313" key="4">
    <source>
        <dbReference type="Proteomes" id="UP000774935"/>
    </source>
</evidence>
<evidence type="ECO:0000256" key="1">
    <source>
        <dbReference type="SAM" id="SignalP"/>
    </source>
</evidence>
<feature type="signal peptide" evidence="1">
    <location>
        <begin position="1"/>
        <end position="25"/>
    </location>
</feature>
<evidence type="ECO:0000259" key="2">
    <source>
        <dbReference type="PROSITE" id="PS50213"/>
    </source>
</evidence>
<keyword evidence="1" id="KW-0732">Signal</keyword>
<dbReference type="InterPro" id="IPR000782">
    <property type="entry name" value="FAS1_domain"/>
</dbReference>
<gene>
    <name evidence="3" type="ORF">KYK27_01570</name>
</gene>
<dbReference type="PROSITE" id="PS51257">
    <property type="entry name" value="PROKAR_LIPOPROTEIN"/>
    <property type="match status" value="1"/>
</dbReference>
<sequence>MKMIKATSFAAVVLASAVFYGCASSNDKMDDTTASDVNMSETQTMAGDTEADDADDADAVVVTEEVVAVTPIAALSLENTEEVGDMFKNIADTKTQSLMDLAKQSPNLSTFVQLMETAGLTDDLQADGSYTLFAPTNEAFSKLSKEQLETLLLPQNKNKLSEILMAHILPNEVASTSFKETQRITLDNNRYIPISTATGNQVTIGGAHIIVPDVEASNGVIHVVDNVIMATNDSMNGGQR</sequence>
<dbReference type="RefSeq" id="WP_199108312.1">
    <property type="nucleotide sequence ID" value="NZ_JAHWXQ010000001.1"/>
</dbReference>
<dbReference type="SMART" id="SM00554">
    <property type="entry name" value="FAS1"/>
    <property type="match status" value="1"/>
</dbReference>
<evidence type="ECO:0000313" key="3">
    <source>
        <dbReference type="EMBL" id="MBW3363713.1"/>
    </source>
</evidence>
<feature type="chain" id="PRO_5045246904" evidence="1">
    <location>
        <begin position="26"/>
        <end position="240"/>
    </location>
</feature>
<dbReference type="PROSITE" id="PS50213">
    <property type="entry name" value="FAS1"/>
    <property type="match status" value="1"/>
</dbReference>
<comment type="caution">
    <text evidence="3">The sequence shown here is derived from an EMBL/GenBank/DDBJ whole genome shotgun (WGS) entry which is preliminary data.</text>
</comment>
<dbReference type="InterPro" id="IPR036378">
    <property type="entry name" value="FAS1_dom_sf"/>
</dbReference>
<proteinExistence type="predicted"/>
<organism evidence="3 4">
    <name type="scientific">Pontibacter populi</name>
    <dbReference type="NCBI Taxonomy" id="890055"/>
    <lineage>
        <taxon>Bacteria</taxon>
        <taxon>Pseudomonadati</taxon>
        <taxon>Bacteroidota</taxon>
        <taxon>Cytophagia</taxon>
        <taxon>Cytophagales</taxon>
        <taxon>Hymenobacteraceae</taxon>
        <taxon>Pontibacter</taxon>
    </lineage>
</organism>
<protein>
    <submittedName>
        <fullName evidence="3">Fasciclin domain-containing protein</fullName>
    </submittedName>
</protein>
<dbReference type="Proteomes" id="UP000774935">
    <property type="component" value="Unassembled WGS sequence"/>
</dbReference>
<keyword evidence="4" id="KW-1185">Reference proteome</keyword>
<dbReference type="Pfam" id="PF02469">
    <property type="entry name" value="Fasciclin"/>
    <property type="match status" value="1"/>
</dbReference>
<feature type="domain" description="FAS1" evidence="2">
    <location>
        <begin position="95"/>
        <end position="228"/>
    </location>
</feature>
<dbReference type="SUPFAM" id="SSF82153">
    <property type="entry name" value="FAS1 domain"/>
    <property type="match status" value="1"/>
</dbReference>
<name>A0ABS6X6V2_9BACT</name>
<accession>A0ABS6X6V2</accession>
<dbReference type="PANTHER" id="PTHR10900">
    <property type="entry name" value="PERIOSTIN-RELATED"/>
    <property type="match status" value="1"/>
</dbReference>
<dbReference type="InterPro" id="IPR050904">
    <property type="entry name" value="Adhesion/Biosynth-related"/>
</dbReference>
<reference evidence="3 4" key="1">
    <citation type="submission" date="2021-07" db="EMBL/GenBank/DDBJ databases">
        <authorList>
            <person name="Kim M.K."/>
        </authorList>
    </citation>
    <scope>NUCLEOTIDE SEQUENCE [LARGE SCALE GENOMIC DNA]</scope>
    <source>
        <strain evidence="3 4">HLY7-15</strain>
    </source>
</reference>
<dbReference type="Gene3D" id="2.30.180.10">
    <property type="entry name" value="FAS1 domain"/>
    <property type="match status" value="1"/>
</dbReference>